<reference evidence="1 2" key="1">
    <citation type="submission" date="2024-03" db="EMBL/GenBank/DDBJ databases">
        <title>Sulfurimonas sp. HSL3-1.</title>
        <authorList>
            <person name="Wang S."/>
        </authorList>
    </citation>
    <scope>NUCLEOTIDE SEQUENCE [LARGE SCALE GENOMIC DNA]</scope>
    <source>
        <strain evidence="1 2">HSL3-1</strain>
    </source>
</reference>
<dbReference type="Proteomes" id="UP001447842">
    <property type="component" value="Chromosome"/>
</dbReference>
<proteinExistence type="predicted"/>
<dbReference type="EMBL" id="CP147920">
    <property type="protein sequence ID" value="XAU15742.1"/>
    <property type="molecule type" value="Genomic_DNA"/>
</dbReference>
<evidence type="ECO:0000313" key="1">
    <source>
        <dbReference type="EMBL" id="XAU15742.1"/>
    </source>
</evidence>
<keyword evidence="2" id="KW-1185">Reference proteome</keyword>
<organism evidence="1 2">
    <name type="scientific">Sulfurimonas diazotrophicus</name>
    <dbReference type="NCBI Taxonomy" id="3131939"/>
    <lineage>
        <taxon>Bacteria</taxon>
        <taxon>Pseudomonadati</taxon>
        <taxon>Campylobacterota</taxon>
        <taxon>Epsilonproteobacteria</taxon>
        <taxon>Campylobacterales</taxon>
        <taxon>Sulfurimonadaceae</taxon>
        <taxon>Sulfurimonas</taxon>
    </lineage>
</organism>
<accession>A0ABZ3HE47</accession>
<evidence type="ECO:0000313" key="2">
    <source>
        <dbReference type="Proteomes" id="UP001447842"/>
    </source>
</evidence>
<sequence length="141" mass="16157">MKTKLLLLTLPLIVLAEGMQPDMKWVDDEIAAIKPPRKGVHASALYGLQDPFRAQLILNQPHKAKATGTYVKRPKQRYMTLESVINSRTALIDGKWYKEKDTIYGYVITKIERDSVLLQKKKKEVTLTLKKKNPKIQINAK</sequence>
<gene>
    <name evidence="1" type="ORF">WCY31_03340</name>
</gene>
<dbReference type="RefSeq" id="WP_345970866.1">
    <property type="nucleotide sequence ID" value="NZ_CP147920.1"/>
</dbReference>
<protein>
    <submittedName>
        <fullName evidence="1">Uncharacterized protein</fullName>
    </submittedName>
</protein>
<name>A0ABZ3HE47_9BACT</name>